<gene>
    <name evidence="3" type="ORF">OXH18_05320</name>
</gene>
<sequence length="172" mass="19322">MGSSVLVLLLSPSALAAERVVLRYRMFQRSVPVEDLTTFVETGETTRQLRSYFRLSGQDPERIRRALANEVEVDVVPLDRVLNSFLGDAILDQMGGFVHTPSGTADREALRSALILSASDDNRISLIEVIQNYPTRELHVNGNRIVATYRQIQNIQETITNALEKIGLPWTR</sequence>
<feature type="chain" id="PRO_5038696457" evidence="1">
    <location>
        <begin position="17"/>
        <end position="172"/>
    </location>
</feature>
<evidence type="ECO:0000256" key="1">
    <source>
        <dbReference type="SAM" id="SignalP"/>
    </source>
</evidence>
<keyword evidence="4" id="KW-1185">Reference proteome</keyword>
<dbReference type="AlphaFoldDB" id="A0A9E9C9C4"/>
<dbReference type="GO" id="GO:0016787">
    <property type="term" value="F:hydrolase activity"/>
    <property type="evidence" value="ECO:0007669"/>
    <property type="project" value="UniProtKB-KW"/>
</dbReference>
<evidence type="ECO:0000259" key="2">
    <source>
        <dbReference type="Pfam" id="PF07176"/>
    </source>
</evidence>
<keyword evidence="1" id="KW-0732">Signal</keyword>
<dbReference type="EMBL" id="CP113797">
    <property type="protein sequence ID" value="WAL61413.1"/>
    <property type="molecule type" value="Genomic_DNA"/>
</dbReference>
<reference evidence="3" key="1">
    <citation type="submission" date="2022-12" db="EMBL/GenBank/DDBJ databases">
        <title>Polyphasic identification of a Novel Hot-Spring Cyanobacterium Ocullathermofonsia sinensis gen nov. sp. nov. and Genomic Insights on its Adaptations to the Thermal Habitat.</title>
        <authorList>
            <person name="Daroch M."/>
            <person name="Tang J."/>
            <person name="Jiang Y."/>
        </authorList>
    </citation>
    <scope>NUCLEOTIDE SEQUENCE</scope>
    <source>
        <strain evidence="3">PKUAC-SCTA174</strain>
    </source>
</reference>
<keyword evidence="3" id="KW-0378">Hydrolase</keyword>
<proteinExistence type="predicted"/>
<dbReference type="RefSeq" id="WP_268611366.1">
    <property type="nucleotide sequence ID" value="NZ_CP113797.1"/>
</dbReference>
<name>A0A9E9C9C4_9CYAN</name>
<evidence type="ECO:0000313" key="3">
    <source>
        <dbReference type="EMBL" id="WAL61413.1"/>
    </source>
</evidence>
<accession>A0A9E9C9C4</accession>
<dbReference type="KEGG" id="tsin:OXH18_05320"/>
<protein>
    <submittedName>
        <fullName evidence="3">Alpha/beta hydrolase</fullName>
    </submittedName>
</protein>
<dbReference type="InterPro" id="IPR010802">
    <property type="entry name" value="DUF1400"/>
</dbReference>
<feature type="domain" description="DUF1400" evidence="2">
    <location>
        <begin position="16"/>
        <end position="141"/>
    </location>
</feature>
<dbReference type="Proteomes" id="UP001163152">
    <property type="component" value="Chromosome"/>
</dbReference>
<feature type="signal peptide" evidence="1">
    <location>
        <begin position="1"/>
        <end position="16"/>
    </location>
</feature>
<evidence type="ECO:0000313" key="4">
    <source>
        <dbReference type="Proteomes" id="UP001163152"/>
    </source>
</evidence>
<dbReference type="Pfam" id="PF07176">
    <property type="entry name" value="DUF1400"/>
    <property type="match status" value="1"/>
</dbReference>
<organism evidence="3 4">
    <name type="scientific">Thermocoleostomius sinensis A174</name>
    <dbReference type="NCBI Taxonomy" id="2016057"/>
    <lineage>
        <taxon>Bacteria</taxon>
        <taxon>Bacillati</taxon>
        <taxon>Cyanobacteriota</taxon>
        <taxon>Cyanophyceae</taxon>
        <taxon>Oculatellales</taxon>
        <taxon>Oculatellaceae</taxon>
        <taxon>Thermocoleostomius</taxon>
    </lineage>
</organism>